<sequence>FHHPFPSHPALLSSSVFSPSTDRVKLSVRRTKDRRPWRARPTASTSSSPSSSRPSASSSSSAAGTSSGSASCSPSSGTSRGSSTPSTPSPSKLASKPSQVFGDTIFSG</sequence>
<dbReference type="AlphaFoldDB" id="A0A8R7JWD9"/>
<organism evidence="2 3">
    <name type="scientific">Triticum urartu</name>
    <name type="common">Red wild einkorn</name>
    <name type="synonym">Crithodium urartu</name>
    <dbReference type="NCBI Taxonomy" id="4572"/>
    <lineage>
        <taxon>Eukaryota</taxon>
        <taxon>Viridiplantae</taxon>
        <taxon>Streptophyta</taxon>
        <taxon>Embryophyta</taxon>
        <taxon>Tracheophyta</taxon>
        <taxon>Spermatophyta</taxon>
        <taxon>Magnoliopsida</taxon>
        <taxon>Liliopsida</taxon>
        <taxon>Poales</taxon>
        <taxon>Poaceae</taxon>
        <taxon>BOP clade</taxon>
        <taxon>Pooideae</taxon>
        <taxon>Triticodae</taxon>
        <taxon>Triticeae</taxon>
        <taxon>Triticinae</taxon>
        <taxon>Triticum</taxon>
    </lineage>
</organism>
<accession>A0A8R7JWD9</accession>
<dbReference type="EnsemblPlants" id="TuG1812G0100001004.01.T02">
    <property type="protein sequence ID" value="TuG1812G0100001004.01.T02"/>
    <property type="gene ID" value="TuG1812G0100001004.01"/>
</dbReference>
<feature type="region of interest" description="Disordered" evidence="1">
    <location>
        <begin position="1"/>
        <end position="108"/>
    </location>
</feature>
<feature type="compositionally biased region" description="Low complexity" evidence="1">
    <location>
        <begin position="39"/>
        <end position="91"/>
    </location>
</feature>
<dbReference type="Gramene" id="TuG1812G0100001004.01.T02">
    <property type="protein sequence ID" value="TuG1812G0100001004.01.T02"/>
    <property type="gene ID" value="TuG1812G0100001004.01"/>
</dbReference>
<keyword evidence="3" id="KW-1185">Reference proteome</keyword>
<reference evidence="3" key="1">
    <citation type="journal article" date="2013" name="Nature">
        <title>Draft genome of the wheat A-genome progenitor Triticum urartu.</title>
        <authorList>
            <person name="Ling H.Q."/>
            <person name="Zhao S."/>
            <person name="Liu D."/>
            <person name="Wang J."/>
            <person name="Sun H."/>
            <person name="Zhang C."/>
            <person name="Fan H."/>
            <person name="Li D."/>
            <person name="Dong L."/>
            <person name="Tao Y."/>
            <person name="Gao C."/>
            <person name="Wu H."/>
            <person name="Li Y."/>
            <person name="Cui Y."/>
            <person name="Guo X."/>
            <person name="Zheng S."/>
            <person name="Wang B."/>
            <person name="Yu K."/>
            <person name="Liang Q."/>
            <person name="Yang W."/>
            <person name="Lou X."/>
            <person name="Chen J."/>
            <person name="Feng M."/>
            <person name="Jian J."/>
            <person name="Zhang X."/>
            <person name="Luo G."/>
            <person name="Jiang Y."/>
            <person name="Liu J."/>
            <person name="Wang Z."/>
            <person name="Sha Y."/>
            <person name="Zhang B."/>
            <person name="Wu H."/>
            <person name="Tang D."/>
            <person name="Shen Q."/>
            <person name="Xue P."/>
            <person name="Zou S."/>
            <person name="Wang X."/>
            <person name="Liu X."/>
            <person name="Wang F."/>
            <person name="Yang Y."/>
            <person name="An X."/>
            <person name="Dong Z."/>
            <person name="Zhang K."/>
            <person name="Zhang X."/>
            <person name="Luo M.C."/>
            <person name="Dvorak J."/>
            <person name="Tong Y."/>
            <person name="Wang J."/>
            <person name="Yang H."/>
            <person name="Li Z."/>
            <person name="Wang D."/>
            <person name="Zhang A."/>
            <person name="Wang J."/>
        </authorList>
    </citation>
    <scope>NUCLEOTIDE SEQUENCE</scope>
    <source>
        <strain evidence="3">cv. G1812</strain>
    </source>
</reference>
<evidence type="ECO:0000256" key="1">
    <source>
        <dbReference type="SAM" id="MobiDB-lite"/>
    </source>
</evidence>
<reference evidence="2" key="3">
    <citation type="submission" date="2022-06" db="UniProtKB">
        <authorList>
            <consortium name="EnsemblPlants"/>
        </authorList>
    </citation>
    <scope>IDENTIFICATION</scope>
</reference>
<feature type="compositionally biased region" description="Basic residues" evidence="1">
    <location>
        <begin position="26"/>
        <end position="38"/>
    </location>
</feature>
<protein>
    <submittedName>
        <fullName evidence="2">Uncharacterized protein</fullName>
    </submittedName>
</protein>
<evidence type="ECO:0000313" key="3">
    <source>
        <dbReference type="Proteomes" id="UP000015106"/>
    </source>
</evidence>
<proteinExistence type="predicted"/>
<reference evidence="2" key="2">
    <citation type="submission" date="2018-03" db="EMBL/GenBank/DDBJ databases">
        <title>The Triticum urartu genome reveals the dynamic nature of wheat genome evolution.</title>
        <authorList>
            <person name="Ling H."/>
            <person name="Ma B."/>
            <person name="Shi X."/>
            <person name="Liu H."/>
            <person name="Dong L."/>
            <person name="Sun H."/>
            <person name="Cao Y."/>
            <person name="Gao Q."/>
            <person name="Zheng S."/>
            <person name="Li Y."/>
            <person name="Yu Y."/>
            <person name="Du H."/>
            <person name="Qi M."/>
            <person name="Li Y."/>
            <person name="Yu H."/>
            <person name="Cui Y."/>
            <person name="Wang N."/>
            <person name="Chen C."/>
            <person name="Wu H."/>
            <person name="Zhao Y."/>
            <person name="Zhang J."/>
            <person name="Li Y."/>
            <person name="Zhou W."/>
            <person name="Zhang B."/>
            <person name="Hu W."/>
            <person name="Eijk M."/>
            <person name="Tang J."/>
            <person name="Witsenboer H."/>
            <person name="Zhao S."/>
            <person name="Li Z."/>
            <person name="Zhang A."/>
            <person name="Wang D."/>
            <person name="Liang C."/>
        </authorList>
    </citation>
    <scope>NUCLEOTIDE SEQUENCE [LARGE SCALE GENOMIC DNA]</scope>
    <source>
        <strain evidence="2">cv. G1812</strain>
    </source>
</reference>
<feature type="compositionally biased region" description="Polar residues" evidence="1">
    <location>
        <begin position="12"/>
        <end position="21"/>
    </location>
</feature>
<evidence type="ECO:0000313" key="2">
    <source>
        <dbReference type="EnsemblPlants" id="TuG1812G0100001004.01.T02"/>
    </source>
</evidence>
<dbReference type="Proteomes" id="UP000015106">
    <property type="component" value="Chromosome 1"/>
</dbReference>
<name>A0A8R7JWD9_TRIUA</name>